<feature type="transmembrane region" description="Helical" evidence="2">
    <location>
        <begin position="12"/>
        <end position="30"/>
    </location>
</feature>
<dbReference type="STRING" id="7719.ENSCINP00000030464"/>
<dbReference type="InParanoid" id="H2XLD2"/>
<dbReference type="AlphaFoldDB" id="H2XLD2"/>
<dbReference type="OMA" id="PHAGGRW"/>
<dbReference type="Proteomes" id="UP000008144">
    <property type="component" value="Chromosome 11"/>
</dbReference>
<dbReference type="Ensembl" id="ENSCINT00000037327.1">
    <property type="protein sequence ID" value="ENSCINP00000030464.1"/>
    <property type="gene ID" value="ENSCING00000024958.1"/>
</dbReference>
<evidence type="ECO:0000313" key="5">
    <source>
        <dbReference type="Proteomes" id="UP000008144"/>
    </source>
</evidence>
<dbReference type="InterPro" id="IPR026845">
    <property type="entry name" value="NXPH/NXPE"/>
</dbReference>
<protein>
    <recommendedName>
        <fullName evidence="3">NXPE C-terminal domain-containing protein</fullName>
    </recommendedName>
</protein>
<evidence type="ECO:0000256" key="2">
    <source>
        <dbReference type="SAM" id="Phobius"/>
    </source>
</evidence>
<sequence>MWASGRNRRKQFVLLIFFASSGYLFIEQFYKTEYTPNWNVVLYDSFDAIAEILKDKSTFREKPSVEKLFSWPAPTQPYKHPDDATDPKFSYFEVLPENQLVKNQFQQGNTLQLTIVAKNGRNERKRYGGDFFRVKLVTDNGATRELAQIIDNNNGTYTVRLPLYFSGVAELTVYLIHPSEAIDLLRRVTSTKKSPGLVFTGVFDNGEFVEHKECNMWLESIIRFCDFTHKKTKEPWFCIKPVNVDCNSQKDLTIQRNIDAGYYLDKSGLFTRGKNLRVLIGKPTRIVISPGNTTLYFSLNRSFLTPPSPSGYFLNDVWQSTHCAIRSINRNSDHIDCLKNKRVYLFGDSTIRQWYSYYVPFGHLNKLGQLRMYFESILGINTAENKVINTSIHFAAHGPPLQNGGDLQSMPYIVDSLDNLEGGPGTVVAMTIGFHLLLYDPTVYVRRLQTIRDAVVRLLERSPGTLVVFKGLNTYEMDDVLHSQCCLSEWLALRYETIARTIFKEVEGLVYVDTWDISASTQYMVKDSLHPDNRVIENEMQVFLSFVCPT</sequence>
<accession>H2XLD2</accession>
<feature type="domain" description="NXPE C-terminal" evidence="3">
    <location>
        <begin position="318"/>
        <end position="548"/>
    </location>
</feature>
<dbReference type="Pfam" id="PF24536">
    <property type="entry name" value="NXPE4_C"/>
    <property type="match status" value="1"/>
</dbReference>
<keyword evidence="2" id="KW-0812">Transmembrane</keyword>
<dbReference type="InterPro" id="IPR057106">
    <property type="entry name" value="NXPE4_C"/>
</dbReference>
<dbReference type="Gene3D" id="2.60.40.10">
    <property type="entry name" value="Immunoglobulins"/>
    <property type="match status" value="1"/>
</dbReference>
<reference evidence="5" key="1">
    <citation type="journal article" date="2002" name="Science">
        <title>The draft genome of Ciona intestinalis: insights into chordate and vertebrate origins.</title>
        <authorList>
            <person name="Dehal P."/>
            <person name="Satou Y."/>
            <person name="Campbell R.K."/>
            <person name="Chapman J."/>
            <person name="Degnan B."/>
            <person name="De Tomaso A."/>
            <person name="Davidson B."/>
            <person name="Di Gregorio A."/>
            <person name="Gelpke M."/>
            <person name="Goodstein D.M."/>
            <person name="Harafuji N."/>
            <person name="Hastings K.E."/>
            <person name="Ho I."/>
            <person name="Hotta K."/>
            <person name="Huang W."/>
            <person name="Kawashima T."/>
            <person name="Lemaire P."/>
            <person name="Martinez D."/>
            <person name="Meinertzhagen I.A."/>
            <person name="Necula S."/>
            <person name="Nonaka M."/>
            <person name="Putnam N."/>
            <person name="Rash S."/>
            <person name="Saiga H."/>
            <person name="Satake M."/>
            <person name="Terry A."/>
            <person name="Yamada L."/>
            <person name="Wang H.G."/>
            <person name="Awazu S."/>
            <person name="Azumi K."/>
            <person name="Boore J."/>
            <person name="Branno M."/>
            <person name="Chin-Bow S."/>
            <person name="DeSantis R."/>
            <person name="Doyle S."/>
            <person name="Francino P."/>
            <person name="Keys D.N."/>
            <person name="Haga S."/>
            <person name="Hayashi H."/>
            <person name="Hino K."/>
            <person name="Imai K.S."/>
            <person name="Inaba K."/>
            <person name="Kano S."/>
            <person name="Kobayashi K."/>
            <person name="Kobayashi M."/>
            <person name="Lee B.I."/>
            <person name="Makabe K.W."/>
            <person name="Manohar C."/>
            <person name="Matassi G."/>
            <person name="Medina M."/>
            <person name="Mochizuki Y."/>
            <person name="Mount S."/>
            <person name="Morishita T."/>
            <person name="Miura S."/>
            <person name="Nakayama A."/>
            <person name="Nishizaka S."/>
            <person name="Nomoto H."/>
            <person name="Ohta F."/>
            <person name="Oishi K."/>
            <person name="Rigoutsos I."/>
            <person name="Sano M."/>
            <person name="Sasaki A."/>
            <person name="Sasakura Y."/>
            <person name="Shoguchi E."/>
            <person name="Shin-i T."/>
            <person name="Spagnuolo A."/>
            <person name="Stainier D."/>
            <person name="Suzuki M.M."/>
            <person name="Tassy O."/>
            <person name="Takatori N."/>
            <person name="Tokuoka M."/>
            <person name="Yagi K."/>
            <person name="Yoshizaki F."/>
            <person name="Wada S."/>
            <person name="Zhang C."/>
            <person name="Hyatt P.D."/>
            <person name="Larimer F."/>
            <person name="Detter C."/>
            <person name="Doggett N."/>
            <person name="Glavina T."/>
            <person name="Hawkins T."/>
            <person name="Richardson P."/>
            <person name="Lucas S."/>
            <person name="Kohara Y."/>
            <person name="Levine M."/>
            <person name="Satoh N."/>
            <person name="Rokhsar D.S."/>
        </authorList>
    </citation>
    <scope>NUCLEOTIDE SEQUENCE [LARGE SCALE GENOMIC DNA]</scope>
</reference>
<dbReference type="SUPFAM" id="SSF52266">
    <property type="entry name" value="SGNH hydrolase"/>
    <property type="match status" value="1"/>
</dbReference>
<dbReference type="GeneTree" id="ENSGT00950000182866"/>
<keyword evidence="2" id="KW-1133">Transmembrane helix</keyword>
<dbReference type="InterPro" id="IPR013783">
    <property type="entry name" value="Ig-like_fold"/>
</dbReference>
<comment type="similarity">
    <text evidence="1">Belongs to the NXPE family.</text>
</comment>
<dbReference type="Pfam" id="PF06312">
    <property type="entry name" value="Neurexophilin"/>
    <property type="match status" value="1"/>
</dbReference>
<dbReference type="SUPFAM" id="SSF81296">
    <property type="entry name" value="E set domains"/>
    <property type="match status" value="1"/>
</dbReference>
<evidence type="ECO:0000256" key="1">
    <source>
        <dbReference type="ARBA" id="ARBA00005431"/>
    </source>
</evidence>
<dbReference type="HOGENOM" id="CLU_031119_2_0_1"/>
<dbReference type="EMBL" id="EAAA01000778">
    <property type="status" value="NOT_ANNOTATED_CDS"/>
    <property type="molecule type" value="Genomic_DNA"/>
</dbReference>
<dbReference type="PANTHER" id="PTHR16165:SF5">
    <property type="entry name" value="NXPE FAMILY MEMBER 3"/>
    <property type="match status" value="1"/>
</dbReference>
<keyword evidence="5" id="KW-1185">Reference proteome</keyword>
<reference evidence="4" key="3">
    <citation type="submission" date="2025-08" db="UniProtKB">
        <authorList>
            <consortium name="Ensembl"/>
        </authorList>
    </citation>
    <scope>IDENTIFICATION</scope>
</reference>
<dbReference type="PANTHER" id="PTHR16165">
    <property type="entry name" value="NXPE FAMILY MEMBER"/>
    <property type="match status" value="1"/>
</dbReference>
<keyword evidence="2" id="KW-0472">Membrane</keyword>
<evidence type="ECO:0000313" key="4">
    <source>
        <dbReference type="Ensembl" id="ENSCINP00000030464.1"/>
    </source>
</evidence>
<evidence type="ECO:0000259" key="3">
    <source>
        <dbReference type="Pfam" id="PF24536"/>
    </source>
</evidence>
<proteinExistence type="inferred from homology"/>
<name>H2XLD2_CIOIN</name>
<organism evidence="4 5">
    <name type="scientific">Ciona intestinalis</name>
    <name type="common">Transparent sea squirt</name>
    <name type="synonym">Ascidia intestinalis</name>
    <dbReference type="NCBI Taxonomy" id="7719"/>
    <lineage>
        <taxon>Eukaryota</taxon>
        <taxon>Metazoa</taxon>
        <taxon>Chordata</taxon>
        <taxon>Tunicata</taxon>
        <taxon>Ascidiacea</taxon>
        <taxon>Phlebobranchia</taxon>
        <taxon>Cionidae</taxon>
        <taxon>Ciona</taxon>
    </lineage>
</organism>
<reference evidence="4" key="4">
    <citation type="submission" date="2025-09" db="UniProtKB">
        <authorList>
            <consortium name="Ensembl"/>
        </authorList>
    </citation>
    <scope>IDENTIFICATION</scope>
</reference>
<reference evidence="4" key="2">
    <citation type="journal article" date="2008" name="Genome Biol.">
        <title>Improved genome assembly and evidence-based global gene model set for the chordate Ciona intestinalis: new insight into intron and operon populations.</title>
        <authorList>
            <person name="Satou Y."/>
            <person name="Mineta K."/>
            <person name="Ogasawara M."/>
            <person name="Sasakura Y."/>
            <person name="Shoguchi E."/>
            <person name="Ueno K."/>
            <person name="Yamada L."/>
            <person name="Matsumoto J."/>
            <person name="Wasserscheid J."/>
            <person name="Dewar K."/>
            <person name="Wiley G.B."/>
            <person name="Macmil S.L."/>
            <person name="Roe B.A."/>
            <person name="Zeller R.W."/>
            <person name="Hastings K.E."/>
            <person name="Lemaire P."/>
            <person name="Lindquist E."/>
            <person name="Endo T."/>
            <person name="Hotta K."/>
            <person name="Inaba K."/>
        </authorList>
    </citation>
    <scope>NUCLEOTIDE SEQUENCE [LARGE SCALE GENOMIC DNA]</scope>
    <source>
        <strain evidence="4">wild type</strain>
    </source>
</reference>
<dbReference type="InterPro" id="IPR014756">
    <property type="entry name" value="Ig_E-set"/>
</dbReference>